<name>A0A2N9L7U2_9BACT</name>
<evidence type="ECO:0000313" key="2">
    <source>
        <dbReference type="Proteomes" id="UP000239735"/>
    </source>
</evidence>
<proteinExistence type="predicted"/>
<sequence length="207" mass="22361">MYWPLVGSMDPAPVLGLTAQFTVAAPPLLNVAVNCSTAEPELFVALQPVQLVSMASVPGEIENVLLEELVDGVPPPQPTNRIRAGRPIIARSRDGHALIAWAISASHPARLVRRHAVVCAAVSLKWSGAFLILVIRLLPFRQSCDLAVSAGTSVRVQPDALSPSQCHIRPALDMESCLTRCAHRESNHFRCTQRNATKVLRTVLGTI</sequence>
<protein>
    <submittedName>
        <fullName evidence="1">Uncharacterized protein</fullName>
    </submittedName>
</protein>
<reference evidence="2" key="1">
    <citation type="submission" date="2018-02" db="EMBL/GenBank/DDBJ databases">
        <authorList>
            <person name="Hausmann B."/>
        </authorList>
    </citation>
    <scope>NUCLEOTIDE SEQUENCE [LARGE SCALE GENOMIC DNA]</scope>
    <source>
        <strain evidence="2">Peat soil MAG SbA5</strain>
    </source>
</reference>
<accession>A0A2N9L7U2</accession>
<organism evidence="1 2">
    <name type="scientific">Candidatus Sulfuritelmatomonas gaucii</name>
    <dbReference type="NCBI Taxonomy" id="2043161"/>
    <lineage>
        <taxon>Bacteria</taxon>
        <taxon>Pseudomonadati</taxon>
        <taxon>Acidobacteriota</taxon>
        <taxon>Terriglobia</taxon>
        <taxon>Terriglobales</taxon>
        <taxon>Acidobacteriaceae</taxon>
        <taxon>Candidatus Sulfuritelmatomonas</taxon>
    </lineage>
</organism>
<gene>
    <name evidence="1" type="ORF">SBA5_220147</name>
</gene>
<evidence type="ECO:0000313" key="1">
    <source>
        <dbReference type="EMBL" id="SPE19301.1"/>
    </source>
</evidence>
<dbReference type="AlphaFoldDB" id="A0A2N9L7U2"/>
<dbReference type="EMBL" id="OKRB01000078">
    <property type="protein sequence ID" value="SPE19301.1"/>
    <property type="molecule type" value="Genomic_DNA"/>
</dbReference>
<dbReference type="Proteomes" id="UP000239735">
    <property type="component" value="Unassembled WGS sequence"/>
</dbReference>